<evidence type="ECO:0008006" key="3">
    <source>
        <dbReference type="Google" id="ProtNLM"/>
    </source>
</evidence>
<comment type="caution">
    <text evidence="1">The sequence shown here is derived from an EMBL/GenBank/DDBJ whole genome shotgun (WGS) entry which is preliminary data.</text>
</comment>
<dbReference type="EMBL" id="JAQNDK010000007">
    <property type="protein sequence ID" value="MDC0685946.1"/>
    <property type="molecule type" value="Genomic_DNA"/>
</dbReference>
<organism evidence="1 2">
    <name type="scientific">Sorangium atrum</name>
    <dbReference type="NCBI Taxonomy" id="2995308"/>
    <lineage>
        <taxon>Bacteria</taxon>
        <taxon>Pseudomonadati</taxon>
        <taxon>Myxococcota</taxon>
        <taxon>Polyangia</taxon>
        <taxon>Polyangiales</taxon>
        <taxon>Polyangiaceae</taxon>
        <taxon>Sorangium</taxon>
    </lineage>
</organism>
<dbReference type="RefSeq" id="WP_272104532.1">
    <property type="nucleotide sequence ID" value="NZ_JAQNDK010000007.1"/>
</dbReference>
<accession>A0ABT5CHM8</accession>
<gene>
    <name evidence="1" type="ORF">POL72_50050</name>
</gene>
<name>A0ABT5CHM8_9BACT</name>
<reference evidence="1 2" key="1">
    <citation type="submission" date="2023-01" db="EMBL/GenBank/DDBJ databases">
        <title>Minimal conservation of predation-associated metabolite biosynthetic gene clusters underscores biosynthetic potential of Myxococcota including descriptions for ten novel species: Archangium lansinium sp. nov., Myxococcus landrumus sp. nov., Nannocystis bai.</title>
        <authorList>
            <person name="Ahearne A."/>
            <person name="Stevens C."/>
            <person name="Dowd S."/>
        </authorList>
    </citation>
    <scope>NUCLEOTIDE SEQUENCE [LARGE SCALE GENOMIC DNA]</scope>
    <source>
        <strain evidence="1 2">WIWO2</strain>
    </source>
</reference>
<sequence length="62" mass="6981">MLHDPHLGREFFRGLVKVDEAVTRRGAAEGCPVCDEPLHRSDYDRKPRGALVAPPRGRGRCR</sequence>
<keyword evidence="2" id="KW-1185">Reference proteome</keyword>
<proteinExistence type="predicted"/>
<evidence type="ECO:0000313" key="1">
    <source>
        <dbReference type="EMBL" id="MDC0685946.1"/>
    </source>
</evidence>
<protein>
    <recommendedName>
        <fullName evidence="3">Transposase</fullName>
    </recommendedName>
</protein>
<dbReference type="Proteomes" id="UP001217485">
    <property type="component" value="Unassembled WGS sequence"/>
</dbReference>
<evidence type="ECO:0000313" key="2">
    <source>
        <dbReference type="Proteomes" id="UP001217485"/>
    </source>
</evidence>